<dbReference type="EMBL" id="MU807177">
    <property type="protein sequence ID" value="KAJ3831891.1"/>
    <property type="molecule type" value="Genomic_DNA"/>
</dbReference>
<name>A0AA38NWL9_9AGAR</name>
<feature type="region of interest" description="Disordered" evidence="1">
    <location>
        <begin position="250"/>
        <end position="283"/>
    </location>
</feature>
<feature type="region of interest" description="Disordered" evidence="1">
    <location>
        <begin position="386"/>
        <end position="463"/>
    </location>
</feature>
<evidence type="ECO:0000313" key="2">
    <source>
        <dbReference type="EMBL" id="KAJ3831891.1"/>
    </source>
</evidence>
<protein>
    <submittedName>
        <fullName evidence="2">Uncharacterized protein</fullName>
    </submittedName>
</protein>
<dbReference type="AlphaFoldDB" id="A0AA38NWL9"/>
<keyword evidence="3" id="KW-1185">Reference proteome</keyword>
<sequence length="651" mass="72125">MRDRREKLLATTGIVSFNMHQPQPALTDQQQTSYMAPPNFNIQQPSTQDLPLGAGWTADYLQYPQLNANAVAAAYSSAESVYQGYPMERPSGYMSTENLHVDTQFGEETVTGPNVVMLYLALSSHAQCSPSLIYELEIQPKADFVTTHNGTSAISVIATTSLIADANLPETFRKALGNNATTLATARSIPLMGHPVNSSIDFYQFPHALEIITSPAPFFQIQSILENSDENLSQPRRLKFVLILLQPSSNPRNSESSYLSTRRDESNRYSLPEPATTPWSTNAWSDNASADVASANAASANPGSDNVWSADAWSANGDSSANAWPANANANANAWSANANANATANAWSANAWSESGYSSLSAALRSEETNTSTPLVQYTTQEMQSVSHEYTSEFHEKPSQSHELPAESHRNPAESYGNPAESHVNPSESQKSETLSPNSRGVVPQDTSHSQSAPNPENALSPTQAPIRAWNVEDACQLLHINKPHGIDSEWLSASIQDWHRARKLILGMGFREGRRESSLSEQKYRWQSGVVESFENVLKRVKWSKDDYVSKTMLYTWAKNAVASKIWDPTLIGPADPLQNQAYQEAYDTWEQMVHFFSRTSFEHFGHPELLSEDSPEFSLRTLTHNKMEHNRQMIRNCLVDRPSTFCPT</sequence>
<evidence type="ECO:0000256" key="1">
    <source>
        <dbReference type="SAM" id="MobiDB-lite"/>
    </source>
</evidence>
<reference evidence="2" key="1">
    <citation type="submission" date="2022-08" db="EMBL/GenBank/DDBJ databases">
        <authorList>
            <consortium name="DOE Joint Genome Institute"/>
            <person name="Min B."/>
            <person name="Riley R."/>
            <person name="Sierra-Patev S."/>
            <person name="Naranjo-Ortiz M."/>
            <person name="Looney B."/>
            <person name="Konkel Z."/>
            <person name="Slot J.C."/>
            <person name="Sakamoto Y."/>
            <person name="Steenwyk J.L."/>
            <person name="Rokas A."/>
            <person name="Carro J."/>
            <person name="Camarero S."/>
            <person name="Ferreira P."/>
            <person name="Molpeceres G."/>
            <person name="Ruiz-Duenas F.J."/>
            <person name="Serrano A."/>
            <person name="Henrissat B."/>
            <person name="Drula E."/>
            <person name="Hughes K.W."/>
            <person name="Mata J.L."/>
            <person name="Ishikawa N.K."/>
            <person name="Vargas-Isla R."/>
            <person name="Ushijima S."/>
            <person name="Smith C.A."/>
            <person name="Ahrendt S."/>
            <person name="Andreopoulos W."/>
            <person name="He G."/>
            <person name="Labutti K."/>
            <person name="Lipzen A."/>
            <person name="Ng V."/>
            <person name="Sandor L."/>
            <person name="Barry K."/>
            <person name="Martinez A.T."/>
            <person name="Xiao Y."/>
            <person name="Gibbons J.G."/>
            <person name="Terashima K."/>
            <person name="Hibbett D.S."/>
            <person name="Grigoriev I.V."/>
        </authorList>
    </citation>
    <scope>NUCLEOTIDE SEQUENCE</scope>
    <source>
        <strain evidence="2">TFB9207</strain>
    </source>
</reference>
<feature type="compositionally biased region" description="Polar residues" evidence="1">
    <location>
        <begin position="425"/>
        <end position="463"/>
    </location>
</feature>
<dbReference type="Proteomes" id="UP001163846">
    <property type="component" value="Unassembled WGS sequence"/>
</dbReference>
<accession>A0AA38NWL9</accession>
<gene>
    <name evidence="2" type="ORF">F5878DRAFT_647249</name>
</gene>
<comment type="caution">
    <text evidence="2">The sequence shown here is derived from an EMBL/GenBank/DDBJ whole genome shotgun (WGS) entry which is preliminary data.</text>
</comment>
<proteinExistence type="predicted"/>
<evidence type="ECO:0000313" key="3">
    <source>
        <dbReference type="Proteomes" id="UP001163846"/>
    </source>
</evidence>
<organism evidence="2 3">
    <name type="scientific">Lentinula raphanica</name>
    <dbReference type="NCBI Taxonomy" id="153919"/>
    <lineage>
        <taxon>Eukaryota</taxon>
        <taxon>Fungi</taxon>
        <taxon>Dikarya</taxon>
        <taxon>Basidiomycota</taxon>
        <taxon>Agaricomycotina</taxon>
        <taxon>Agaricomycetes</taxon>
        <taxon>Agaricomycetidae</taxon>
        <taxon>Agaricales</taxon>
        <taxon>Marasmiineae</taxon>
        <taxon>Omphalotaceae</taxon>
        <taxon>Lentinula</taxon>
    </lineage>
</organism>
<feature type="compositionally biased region" description="Polar residues" evidence="1">
    <location>
        <begin position="250"/>
        <end position="260"/>
    </location>
</feature>
<feature type="compositionally biased region" description="Basic and acidic residues" evidence="1">
    <location>
        <begin position="391"/>
        <end position="413"/>
    </location>
</feature>